<evidence type="ECO:0000313" key="1">
    <source>
        <dbReference type="EMBL" id="GCL35971.1"/>
    </source>
</evidence>
<keyword evidence="2" id="KW-1185">Reference proteome</keyword>
<organism evidence="1 2">
    <name type="scientific">Sphaerospermopsis reniformis</name>
    <dbReference type="NCBI Taxonomy" id="531300"/>
    <lineage>
        <taxon>Bacteria</taxon>
        <taxon>Bacillati</taxon>
        <taxon>Cyanobacteriota</taxon>
        <taxon>Cyanophyceae</taxon>
        <taxon>Nostocales</taxon>
        <taxon>Aphanizomenonaceae</taxon>
        <taxon>Sphaerospermopsis</taxon>
    </lineage>
</organism>
<comment type="caution">
    <text evidence="1">The sequence shown here is derived from an EMBL/GenBank/DDBJ whole genome shotgun (WGS) entry which is preliminary data.</text>
</comment>
<evidence type="ECO:0000313" key="2">
    <source>
        <dbReference type="Proteomes" id="UP000300142"/>
    </source>
</evidence>
<sequence>MPKIILEISEELSQQIAQIGIDTLPELLAVSLQKPLIPTQVYQYILNFIASNPTPQEIAEFKPTPQMQERLRTLLTRSKSGEITPSEVQELDEYERIEHLMVMIKSGNLSYLGFAE</sequence>
<dbReference type="EMBL" id="BJCE01000023">
    <property type="protein sequence ID" value="GCL35971.1"/>
    <property type="molecule type" value="Genomic_DNA"/>
</dbReference>
<dbReference type="Proteomes" id="UP000300142">
    <property type="component" value="Unassembled WGS sequence"/>
</dbReference>
<proteinExistence type="predicted"/>
<protein>
    <submittedName>
        <fullName evidence="1">Uncharacterized protein</fullName>
    </submittedName>
</protein>
<dbReference type="RefSeq" id="WP_137666628.1">
    <property type="nucleotide sequence ID" value="NZ_BJCE01000023.1"/>
</dbReference>
<accession>A0A479ZXR7</accession>
<reference evidence="2" key="1">
    <citation type="submission" date="2019-02" db="EMBL/GenBank/DDBJ databases">
        <title>Draft genome sequence of Sphaerospermopsis reniformis NIES-1949.</title>
        <authorList>
            <person name="Yamaguchi H."/>
            <person name="Suzuki S."/>
            <person name="Kawachi M."/>
        </authorList>
    </citation>
    <scope>NUCLEOTIDE SEQUENCE [LARGE SCALE GENOMIC DNA]</scope>
    <source>
        <strain evidence="2">NIES-1949</strain>
    </source>
</reference>
<gene>
    <name evidence="1" type="ORF">SR1949_10710</name>
</gene>
<dbReference type="AlphaFoldDB" id="A0A479ZXR7"/>
<name>A0A479ZXR7_9CYAN</name>